<evidence type="ECO:0000313" key="1">
    <source>
        <dbReference type="EMBL" id="KAJ8667434.1"/>
    </source>
</evidence>
<gene>
    <name evidence="1" type="ORF">QAD02_009097</name>
</gene>
<keyword evidence="2" id="KW-1185">Reference proteome</keyword>
<dbReference type="EMBL" id="CM056744">
    <property type="protein sequence ID" value="KAJ8667434.1"/>
    <property type="molecule type" value="Genomic_DNA"/>
</dbReference>
<organism evidence="1 2">
    <name type="scientific">Eretmocerus hayati</name>
    <dbReference type="NCBI Taxonomy" id="131215"/>
    <lineage>
        <taxon>Eukaryota</taxon>
        <taxon>Metazoa</taxon>
        <taxon>Ecdysozoa</taxon>
        <taxon>Arthropoda</taxon>
        <taxon>Hexapoda</taxon>
        <taxon>Insecta</taxon>
        <taxon>Pterygota</taxon>
        <taxon>Neoptera</taxon>
        <taxon>Endopterygota</taxon>
        <taxon>Hymenoptera</taxon>
        <taxon>Apocrita</taxon>
        <taxon>Proctotrupomorpha</taxon>
        <taxon>Chalcidoidea</taxon>
        <taxon>Aphelinidae</taxon>
        <taxon>Aphelininae</taxon>
        <taxon>Eretmocerus</taxon>
    </lineage>
</organism>
<sequence>MADQILRELEAAAQVILAPPNLVTAEQRQSAEAVFLNFRKTKSPYQLCRELLETSTMDYVLFESAGVIKTALIKEWSMLQQTDIVSLRQYLLRYIINKPTLAPFVRERILQVIAIMVKRGSVEDLGEERKELLNEVEGLIMGGDLPRQLLGCSIISALMQEYATTIKSSDVGLTWEIHFKAKKQFEVTSLKRIFKFCVQALGELTKTDVPESMLPLVKQLLSICETVLTWNFIYVNYILFINLLTIMMPILNYL</sequence>
<name>A0ACC2N898_9HYME</name>
<proteinExistence type="predicted"/>
<accession>A0ACC2N898</accession>
<dbReference type="Proteomes" id="UP001239111">
    <property type="component" value="Chromosome 4"/>
</dbReference>
<reference evidence="1" key="1">
    <citation type="submission" date="2023-04" db="EMBL/GenBank/DDBJ databases">
        <title>A chromosome-level genome assembly of the parasitoid wasp Eretmocerus hayati.</title>
        <authorList>
            <person name="Zhong Y."/>
            <person name="Liu S."/>
            <person name="Liu Y."/>
        </authorList>
    </citation>
    <scope>NUCLEOTIDE SEQUENCE</scope>
    <source>
        <strain evidence="1">ZJU_SS_LIU_2023</strain>
    </source>
</reference>
<protein>
    <submittedName>
        <fullName evidence="1">Uncharacterized protein</fullName>
    </submittedName>
</protein>
<comment type="caution">
    <text evidence="1">The sequence shown here is derived from an EMBL/GenBank/DDBJ whole genome shotgun (WGS) entry which is preliminary data.</text>
</comment>
<evidence type="ECO:0000313" key="2">
    <source>
        <dbReference type="Proteomes" id="UP001239111"/>
    </source>
</evidence>